<dbReference type="PIR" id="AE0255">
    <property type="entry name" value="AE0255"/>
</dbReference>
<evidence type="ECO:0000313" key="1">
    <source>
        <dbReference type="EMBL" id="CAL20728.1"/>
    </source>
</evidence>
<proteinExistence type="predicted"/>
<accession>A0A6B3T8P7</accession>
<dbReference type="Proteomes" id="UP000000815">
    <property type="component" value="Chromosome"/>
</dbReference>
<dbReference type="PATRIC" id="fig|632.153.peg.3047"/>
<keyword evidence="2" id="KW-1185">Reference proteome</keyword>
<gene>
    <name evidence="1" type="ordered locus">YPO2092</name>
</gene>
<dbReference type="KEGG" id="ype:YPO2092"/>
<accession>A0A5P8YFH1</accession>
<accession>Q74U20</accession>
<reference evidence="1 2" key="1">
    <citation type="journal article" date="2001" name="Nature">
        <title>Genome sequence of Yersinia pestis, the causative agent of plague.</title>
        <authorList>
            <person name="Parkhill J."/>
            <person name="Wren B.W."/>
            <person name="Thomson N.R."/>
            <person name="Titball R.W."/>
            <person name="Holden M.T.G."/>
            <person name="Prentice M.B."/>
            <person name="Sebaihia M."/>
            <person name="James K.D."/>
            <person name="Churcher C."/>
            <person name="Mungall K.L."/>
            <person name="Baker S."/>
            <person name="Basham D."/>
            <person name="Bentley S.D."/>
            <person name="Brooks K."/>
            <person name="Cerdeno-Tarraga A.M."/>
            <person name="Chillingworth T."/>
            <person name="Cronin A."/>
            <person name="Davies R.M."/>
            <person name="Davis P."/>
            <person name="Dougan G."/>
            <person name="Feltwell T."/>
            <person name="Hamlin N."/>
            <person name="Holroyd S."/>
            <person name="Jagels K."/>
            <person name="Leather S."/>
            <person name="Karlyshev A.V."/>
            <person name="Moule S."/>
            <person name="Oyston P.C.F."/>
            <person name="Quail M."/>
            <person name="Rutherford K."/>
            <person name="Simmonds M."/>
            <person name="Skelton J."/>
            <person name="Stevens K."/>
            <person name="Whitehead S."/>
            <person name="Barrell B.G."/>
        </authorList>
    </citation>
    <scope>NUCLEOTIDE SEQUENCE [LARGE SCALE GENOMIC DNA]</scope>
    <source>
        <strain evidence="2">CO-92 / Biovar Orientalis</strain>
    </source>
</reference>
<protein>
    <submittedName>
        <fullName evidence="1">Hypothetical phage protein</fullName>
    </submittedName>
</protein>
<organism evidence="1 2">
    <name type="scientific">Yersinia pestis</name>
    <dbReference type="NCBI Taxonomy" id="632"/>
    <lineage>
        <taxon>Bacteria</taxon>
        <taxon>Pseudomonadati</taxon>
        <taxon>Pseudomonadota</taxon>
        <taxon>Gammaproteobacteria</taxon>
        <taxon>Enterobacterales</taxon>
        <taxon>Yersiniaceae</taxon>
        <taxon>Yersinia</taxon>
    </lineage>
</organism>
<name>A0A5P8YFH1_YERPE</name>
<evidence type="ECO:0000313" key="2">
    <source>
        <dbReference type="Proteomes" id="UP000000815"/>
    </source>
</evidence>
<sequence>MTVFGAIFPVHLQNQVSGFAPWISQQRIAAFAVFLCVTYDYIRTMVGRTGELKGSPGVVVTGSANLVRLTTQ</sequence>
<dbReference type="EMBL" id="AL590842">
    <property type="protein sequence ID" value="CAL20728.1"/>
    <property type="molecule type" value="Genomic_DNA"/>
</dbReference>
<dbReference type="AlphaFoldDB" id="A0A5P8YFH1"/>